<dbReference type="EMBL" id="PQXH01000170">
    <property type="protein sequence ID" value="TGO09325.1"/>
    <property type="molecule type" value="Genomic_DNA"/>
</dbReference>
<evidence type="ECO:0000256" key="1">
    <source>
        <dbReference type="SAM" id="MobiDB-lite"/>
    </source>
</evidence>
<dbReference type="AlphaFoldDB" id="A0A4Z1EAQ3"/>
<dbReference type="OrthoDB" id="3493102at2759"/>
<organism evidence="2 3">
    <name type="scientific">Botrytis tulipae</name>
    <dbReference type="NCBI Taxonomy" id="87230"/>
    <lineage>
        <taxon>Eukaryota</taxon>
        <taxon>Fungi</taxon>
        <taxon>Dikarya</taxon>
        <taxon>Ascomycota</taxon>
        <taxon>Pezizomycotina</taxon>
        <taxon>Leotiomycetes</taxon>
        <taxon>Helotiales</taxon>
        <taxon>Sclerotiniaceae</taxon>
        <taxon>Botrytis</taxon>
    </lineage>
</organism>
<dbReference type="Proteomes" id="UP000297777">
    <property type="component" value="Unassembled WGS sequence"/>
</dbReference>
<accession>A0A4Z1EAQ3</accession>
<feature type="compositionally biased region" description="Polar residues" evidence="1">
    <location>
        <begin position="531"/>
        <end position="543"/>
    </location>
</feature>
<evidence type="ECO:0000313" key="3">
    <source>
        <dbReference type="Proteomes" id="UP000297777"/>
    </source>
</evidence>
<keyword evidence="3" id="KW-1185">Reference proteome</keyword>
<comment type="caution">
    <text evidence="2">The sequence shown here is derived from an EMBL/GenBank/DDBJ whole genome shotgun (WGS) entry which is preliminary data.</text>
</comment>
<evidence type="ECO:0000313" key="2">
    <source>
        <dbReference type="EMBL" id="TGO09325.1"/>
    </source>
</evidence>
<sequence>MADRNESTMGEDEGILPKEQVPSSYIPNNFTLPGHELQRLPVIPCEIPVQGSRAIIPELQVIASEIRVLEGRIHFSHKSSKRIYNEIISDQHHPKRMKEIDDDRERQNARFNEPALELLTIEQDLIKDLEPIPRDLTLVQRFKPIFDQRREILKRKKTISQQKPQNDMKVLYVHAEDRLYPRSVKGTAGRIKLIPVFQFSERVTTLEEIGYSRKGQKLVLSKELSKDMLEHCVLRIDHNDYLLNDWRNFVALPTKDQSVGETSLELVKNHLLHGRWVWITKETKICRRSIVIERTSQLYDARLMYILSNDVQLPNRLEPLKIFTQSRRRKWDTWEKPQDQQEFYLASTEAKLWRWVHGKAYVEGEGGPLAWINHENNNDLARFSRLENQGNRDWRTRTAIFGKRIDRSLAITPPMVKIDSGLSGMEEINNYGEPSSSSTEFVSNLKHLPGCYKKNTPGFGCDCPGPVQQEGHQLDDDCSEKCQKRMKSLITKGHSLQLRISKLEAIVEITLSGRSIRKPDKINPRSKSKRSSTGLTPSAVTTL</sequence>
<feature type="region of interest" description="Disordered" evidence="1">
    <location>
        <begin position="1"/>
        <end position="22"/>
    </location>
</feature>
<gene>
    <name evidence="2" type="ORF">BTUL_0170g00160</name>
</gene>
<name>A0A4Z1EAQ3_9HELO</name>
<proteinExistence type="predicted"/>
<reference evidence="2 3" key="1">
    <citation type="submission" date="2017-12" db="EMBL/GenBank/DDBJ databases">
        <title>Comparative genomics of Botrytis spp.</title>
        <authorList>
            <person name="Valero-Jimenez C.A."/>
            <person name="Tapia P."/>
            <person name="Veloso J."/>
            <person name="Silva-Moreno E."/>
            <person name="Staats M."/>
            <person name="Valdes J.H."/>
            <person name="Van Kan J.A.L."/>
        </authorList>
    </citation>
    <scope>NUCLEOTIDE SEQUENCE [LARGE SCALE GENOMIC DNA]</scope>
    <source>
        <strain evidence="2 3">Bt9001</strain>
    </source>
</reference>
<protein>
    <submittedName>
        <fullName evidence="2">Uncharacterized protein</fullName>
    </submittedName>
</protein>
<feature type="region of interest" description="Disordered" evidence="1">
    <location>
        <begin position="517"/>
        <end position="543"/>
    </location>
</feature>